<sequence length="222" mass="25517">MAPAGRIPFSPEDDAHLVKYLAEFNESRKGKKIYQQLVDDRNKFPWAKRHSWQAWRHRYIRDTVDFDRRIHVQQKRNLRELISPQRQKRKKPLSDESTVQDKRRRIETLELSGAGDFDAQNLTRRIRLGEGPSRINITKMNQYYVPGMLSVPQISSDYEEVSPHDISEDSDNGEEAASPGPGNVREEEDFVERAPTDVKADDIEGENLAVGNIQSSLSVTSN</sequence>
<evidence type="ECO:0000256" key="3">
    <source>
        <dbReference type="ARBA" id="ARBA00022895"/>
    </source>
</evidence>
<comment type="caution">
    <text evidence="8">The sequence shown here is derived from an EMBL/GenBank/DDBJ whole genome shotgun (WGS) entry which is preliminary data.</text>
</comment>
<dbReference type="GO" id="GO:0031848">
    <property type="term" value="P:protection from non-homologous end joining at telomere"/>
    <property type="evidence" value="ECO:0007669"/>
    <property type="project" value="TreeGrafter"/>
</dbReference>
<dbReference type="Proteomes" id="UP001163798">
    <property type="component" value="Unassembled WGS sequence"/>
</dbReference>
<dbReference type="CDD" id="cd11655">
    <property type="entry name" value="rap1_myb-like"/>
    <property type="match status" value="1"/>
</dbReference>
<dbReference type="PANTHER" id="PTHR16466:SF6">
    <property type="entry name" value="TELOMERIC REPEAT-BINDING FACTOR 2-INTERACTING PROTEIN 1"/>
    <property type="match status" value="1"/>
</dbReference>
<evidence type="ECO:0000256" key="4">
    <source>
        <dbReference type="ARBA" id="ARBA00023242"/>
    </source>
</evidence>
<evidence type="ECO:0000256" key="2">
    <source>
        <dbReference type="ARBA" id="ARBA00022454"/>
    </source>
</evidence>
<dbReference type="GO" id="GO:0042162">
    <property type="term" value="F:telomeric DNA binding"/>
    <property type="evidence" value="ECO:0007669"/>
    <property type="project" value="TreeGrafter"/>
</dbReference>
<dbReference type="GO" id="GO:0070187">
    <property type="term" value="C:shelterin complex"/>
    <property type="evidence" value="ECO:0007669"/>
    <property type="project" value="TreeGrafter"/>
</dbReference>
<comment type="subcellular location">
    <subcellularLocation>
        <location evidence="5">Nucleus</location>
    </subcellularLocation>
    <subcellularLocation>
        <location evidence="5">Chromosome</location>
        <location evidence="5">Telomere</location>
    </subcellularLocation>
</comment>
<dbReference type="InterPro" id="IPR039595">
    <property type="entry name" value="TE2IP/Rap1"/>
</dbReference>
<dbReference type="InterPro" id="IPR009057">
    <property type="entry name" value="Homeodomain-like_sf"/>
</dbReference>
<dbReference type="EMBL" id="MU793363">
    <property type="protein sequence ID" value="KAJ3784817.1"/>
    <property type="molecule type" value="Genomic_DNA"/>
</dbReference>
<dbReference type="PANTHER" id="PTHR16466">
    <property type="entry name" value="TELOMERE REPEAT-BINDING FACTOR 2-INTERACTING PROTEIN 1"/>
    <property type="match status" value="1"/>
</dbReference>
<dbReference type="Pfam" id="PF08914">
    <property type="entry name" value="Myb_Rap1"/>
    <property type="match status" value="1"/>
</dbReference>
<organism evidence="8 9">
    <name type="scientific">Lentinula aff. detonsa</name>
    <dbReference type="NCBI Taxonomy" id="2804958"/>
    <lineage>
        <taxon>Eukaryota</taxon>
        <taxon>Fungi</taxon>
        <taxon>Dikarya</taxon>
        <taxon>Basidiomycota</taxon>
        <taxon>Agaricomycotina</taxon>
        <taxon>Agaricomycetes</taxon>
        <taxon>Agaricomycetidae</taxon>
        <taxon>Agaricales</taxon>
        <taxon>Marasmiineae</taxon>
        <taxon>Omphalotaceae</taxon>
        <taxon>Lentinula</taxon>
    </lineage>
</organism>
<feature type="non-terminal residue" evidence="8">
    <location>
        <position position="1"/>
    </location>
</feature>
<dbReference type="InterPro" id="IPR015010">
    <property type="entry name" value="TERF2IP_Myb"/>
</dbReference>
<keyword evidence="9" id="KW-1185">Reference proteome</keyword>
<dbReference type="GO" id="GO:0010833">
    <property type="term" value="P:telomere maintenance via telomere lengthening"/>
    <property type="evidence" value="ECO:0007669"/>
    <property type="project" value="UniProtKB-UniRule"/>
</dbReference>
<keyword evidence="3 5" id="KW-0779">Telomere</keyword>
<evidence type="ECO:0000256" key="5">
    <source>
        <dbReference type="RuleBase" id="RU367107"/>
    </source>
</evidence>
<keyword evidence="4 5" id="KW-0539">Nucleus</keyword>
<feature type="compositionally biased region" description="Basic and acidic residues" evidence="6">
    <location>
        <begin position="191"/>
        <end position="202"/>
    </location>
</feature>
<evidence type="ECO:0000313" key="9">
    <source>
        <dbReference type="Proteomes" id="UP001163798"/>
    </source>
</evidence>
<dbReference type="SUPFAM" id="SSF46689">
    <property type="entry name" value="Homeodomain-like"/>
    <property type="match status" value="1"/>
</dbReference>
<name>A0AA38NJ04_9AGAR</name>
<evidence type="ECO:0000256" key="6">
    <source>
        <dbReference type="SAM" id="MobiDB-lite"/>
    </source>
</evidence>
<feature type="region of interest" description="Disordered" evidence="6">
    <location>
        <begin position="157"/>
        <end position="207"/>
    </location>
</feature>
<dbReference type="AlphaFoldDB" id="A0AA38NJ04"/>
<proteinExistence type="inferred from homology"/>
<evidence type="ECO:0000259" key="7">
    <source>
        <dbReference type="Pfam" id="PF08914"/>
    </source>
</evidence>
<evidence type="ECO:0000313" key="8">
    <source>
        <dbReference type="EMBL" id="KAJ3784817.1"/>
    </source>
</evidence>
<feature type="domain" description="TERF2-interacting telomeric protein 1 Myb" evidence="7">
    <location>
        <begin position="9"/>
        <end position="62"/>
    </location>
</feature>
<protein>
    <recommendedName>
        <fullName evidence="5">DNA-binding protein RAP1</fullName>
    </recommendedName>
</protein>
<reference evidence="8" key="1">
    <citation type="submission" date="2022-08" db="EMBL/GenBank/DDBJ databases">
        <authorList>
            <consortium name="DOE Joint Genome Institute"/>
            <person name="Min B."/>
            <person name="Riley R."/>
            <person name="Sierra-Patev S."/>
            <person name="Naranjo-Ortiz M."/>
            <person name="Looney B."/>
            <person name="Konkel Z."/>
            <person name="Slot J.C."/>
            <person name="Sakamoto Y."/>
            <person name="Steenwyk J.L."/>
            <person name="Rokas A."/>
            <person name="Carro J."/>
            <person name="Camarero S."/>
            <person name="Ferreira P."/>
            <person name="Molpeceres G."/>
            <person name="Ruiz-Duenas F.J."/>
            <person name="Serrano A."/>
            <person name="Henrissat B."/>
            <person name="Drula E."/>
            <person name="Hughes K.W."/>
            <person name="Mata J.L."/>
            <person name="Ishikawa N.K."/>
            <person name="Vargas-Isla R."/>
            <person name="Ushijima S."/>
            <person name="Smith C.A."/>
            <person name="Ahrendt S."/>
            <person name="Andreopoulos W."/>
            <person name="He G."/>
            <person name="Labutti K."/>
            <person name="Lipzen A."/>
            <person name="Ng V."/>
            <person name="Sandor L."/>
            <person name="Barry K."/>
            <person name="Martinez A.T."/>
            <person name="Xiao Y."/>
            <person name="Gibbons J.G."/>
            <person name="Terashima K."/>
            <person name="Hibbett D.S."/>
            <person name="Grigoriev I.V."/>
        </authorList>
    </citation>
    <scope>NUCLEOTIDE SEQUENCE</scope>
    <source>
        <strain evidence="8">TFB10291</strain>
    </source>
</reference>
<comment type="similarity">
    <text evidence="1 5">Belongs to the RAP1 family.</text>
</comment>
<keyword evidence="2 5" id="KW-0158">Chromosome</keyword>
<gene>
    <name evidence="8" type="ORF">GGU10DRAFT_356833</name>
</gene>
<dbReference type="Gene3D" id="1.10.10.60">
    <property type="entry name" value="Homeodomain-like"/>
    <property type="match status" value="1"/>
</dbReference>
<comment type="function">
    <text evidence="5">Involved in the regulation of telomere length, clustering and has a specific role in telomere position effect (TPE).</text>
</comment>
<comment type="subunit">
    <text evidence="5">Homodimer.</text>
</comment>
<evidence type="ECO:0000256" key="1">
    <source>
        <dbReference type="ARBA" id="ARBA00010467"/>
    </source>
</evidence>
<accession>A0AA38NJ04</accession>